<dbReference type="Proteomes" id="UP000483432">
    <property type="component" value="Unassembled WGS sequence"/>
</dbReference>
<evidence type="ECO:0000256" key="7">
    <source>
        <dbReference type="ARBA" id="ARBA00023237"/>
    </source>
</evidence>
<keyword evidence="7" id="KW-0998">Cell outer membrane</keyword>
<evidence type="ECO:0000256" key="1">
    <source>
        <dbReference type="ARBA" id="ARBA00004442"/>
    </source>
</evidence>
<evidence type="ECO:0000256" key="4">
    <source>
        <dbReference type="ARBA" id="ARBA00022452"/>
    </source>
</evidence>
<comment type="caution">
    <text evidence="9">The sequence shown here is derived from an EMBL/GenBank/DDBJ whole genome shotgun (WGS) entry which is preliminary data.</text>
</comment>
<sequence length="415" mass="45511">MMIRLLMMGFLTVSGAAQAMQPVTPAGLLPTEIARPLLEQDPAVAAAREGLEVARQEARILEQSPHEWGVRTWTQQRRVQNGSRYNAYNEWSVGVERAIRLPGKAEADRRLGQTTVEESKARYGEALHESARELMALWVEWLAAERAHELTQGSLQSTQASLGAVEKRIRAGDASKLDLSIARADLAEQRRMDNDAKTQAAAAWARLSTRFPGVKRQAMALPMPSEITTDAAAWRERILEQSDEFKVAKLQMQKTQAYADRARADKIPDPTLGGYTTSELGGRERIFGVMVSVPIPGGARNSHSAKAVAAVEVSRREVELKQRELETAIASAIATAQGAYASLQIANEGASFMQENAALMQRAYALGEAELQSMLLVRRQATAAVNSALQAQASALRAYYGLLVDAHLIWELDHD</sequence>
<dbReference type="EMBL" id="JAAFGW010000038">
    <property type="protein sequence ID" value="NDP47544.1"/>
    <property type="molecule type" value="Genomic_DNA"/>
</dbReference>
<keyword evidence="5" id="KW-0812">Transmembrane</keyword>
<feature type="chain" id="PRO_5028842638" evidence="8">
    <location>
        <begin position="20"/>
        <end position="415"/>
    </location>
</feature>
<keyword evidence="4" id="KW-1134">Transmembrane beta strand</keyword>
<comment type="similarity">
    <text evidence="2">Belongs to the outer membrane factor (OMF) (TC 1.B.17) family.</text>
</comment>
<evidence type="ECO:0000256" key="8">
    <source>
        <dbReference type="SAM" id="SignalP"/>
    </source>
</evidence>
<comment type="subcellular location">
    <subcellularLocation>
        <location evidence="1">Cell outer membrane</location>
    </subcellularLocation>
</comment>
<dbReference type="AlphaFoldDB" id="A0A7C9NZ28"/>
<accession>A0A7C9NZ28</accession>
<name>A0A7C9NZ28_9PROT</name>
<keyword evidence="8" id="KW-0732">Signal</keyword>
<evidence type="ECO:0000256" key="2">
    <source>
        <dbReference type="ARBA" id="ARBA00007613"/>
    </source>
</evidence>
<evidence type="ECO:0000256" key="3">
    <source>
        <dbReference type="ARBA" id="ARBA00022448"/>
    </source>
</evidence>
<keyword evidence="6" id="KW-0472">Membrane</keyword>
<dbReference type="Pfam" id="PF02321">
    <property type="entry name" value="OEP"/>
    <property type="match status" value="2"/>
</dbReference>
<dbReference type="InterPro" id="IPR003423">
    <property type="entry name" value="OMP_efflux"/>
</dbReference>
<dbReference type="Gene3D" id="1.20.1600.10">
    <property type="entry name" value="Outer membrane efflux proteins (OEP)"/>
    <property type="match status" value="1"/>
</dbReference>
<dbReference type="SUPFAM" id="SSF56954">
    <property type="entry name" value="Outer membrane efflux proteins (OEP)"/>
    <property type="match status" value="1"/>
</dbReference>
<dbReference type="GO" id="GO:0015562">
    <property type="term" value="F:efflux transmembrane transporter activity"/>
    <property type="evidence" value="ECO:0007669"/>
    <property type="project" value="InterPro"/>
</dbReference>
<protein>
    <submittedName>
        <fullName evidence="9">TolC family protein</fullName>
    </submittedName>
</protein>
<proteinExistence type="inferred from homology"/>
<gene>
    <name evidence="9" type="ORF">GZ085_03965</name>
</gene>
<dbReference type="PANTHER" id="PTHR30026:SF20">
    <property type="entry name" value="OUTER MEMBRANE PROTEIN TOLC"/>
    <property type="match status" value="1"/>
</dbReference>
<evidence type="ECO:0000313" key="10">
    <source>
        <dbReference type="Proteomes" id="UP000483432"/>
    </source>
</evidence>
<evidence type="ECO:0000256" key="6">
    <source>
        <dbReference type="ARBA" id="ARBA00023136"/>
    </source>
</evidence>
<dbReference type="InterPro" id="IPR051906">
    <property type="entry name" value="TolC-like"/>
</dbReference>
<keyword evidence="3" id="KW-0813">Transport</keyword>
<organism evidence="9 10">
    <name type="scientific">Sulfuriferula multivorans</name>
    <dbReference type="NCBI Taxonomy" id="1559896"/>
    <lineage>
        <taxon>Bacteria</taxon>
        <taxon>Pseudomonadati</taxon>
        <taxon>Pseudomonadota</taxon>
        <taxon>Betaproteobacteria</taxon>
        <taxon>Nitrosomonadales</taxon>
        <taxon>Sulfuricellaceae</taxon>
        <taxon>Sulfuriferula</taxon>
    </lineage>
</organism>
<evidence type="ECO:0000313" key="9">
    <source>
        <dbReference type="EMBL" id="NDP47544.1"/>
    </source>
</evidence>
<evidence type="ECO:0000256" key="5">
    <source>
        <dbReference type="ARBA" id="ARBA00022692"/>
    </source>
</evidence>
<reference evidence="9 10" key="1">
    <citation type="submission" date="2019-09" db="EMBL/GenBank/DDBJ databases">
        <title>H2 Metabolism Revealed by Metagenomic Analysis in Subglacial Sediment of East Antarctica.</title>
        <authorList>
            <person name="Yang Z."/>
            <person name="Zhang Y."/>
            <person name="Lv Y."/>
            <person name="Yan W."/>
            <person name="Xiao X."/>
            <person name="Sun B."/>
            <person name="Ma H."/>
        </authorList>
    </citation>
    <scope>NUCLEOTIDE SEQUENCE [LARGE SCALE GENOMIC DNA]</scope>
    <source>
        <strain evidence="9">Bin2_2</strain>
    </source>
</reference>
<dbReference type="GO" id="GO:0009279">
    <property type="term" value="C:cell outer membrane"/>
    <property type="evidence" value="ECO:0007669"/>
    <property type="project" value="UniProtKB-SubCell"/>
</dbReference>
<dbReference type="GO" id="GO:0015288">
    <property type="term" value="F:porin activity"/>
    <property type="evidence" value="ECO:0007669"/>
    <property type="project" value="TreeGrafter"/>
</dbReference>
<dbReference type="PANTHER" id="PTHR30026">
    <property type="entry name" value="OUTER MEMBRANE PROTEIN TOLC"/>
    <property type="match status" value="1"/>
</dbReference>
<dbReference type="GO" id="GO:1990281">
    <property type="term" value="C:efflux pump complex"/>
    <property type="evidence" value="ECO:0007669"/>
    <property type="project" value="TreeGrafter"/>
</dbReference>
<feature type="signal peptide" evidence="8">
    <location>
        <begin position="1"/>
        <end position="19"/>
    </location>
</feature>